<dbReference type="GO" id="GO:0046983">
    <property type="term" value="F:protein dimerization activity"/>
    <property type="evidence" value="ECO:0007669"/>
    <property type="project" value="InterPro"/>
</dbReference>
<keyword evidence="10" id="KW-0472">Membrane</keyword>
<organism evidence="12 13">
    <name type="scientific">Imtechella halotolerans K1</name>
    <dbReference type="NCBI Taxonomy" id="946077"/>
    <lineage>
        <taxon>Bacteria</taxon>
        <taxon>Pseudomonadati</taxon>
        <taxon>Bacteroidota</taxon>
        <taxon>Flavobacteriia</taxon>
        <taxon>Flavobacteriales</taxon>
        <taxon>Flavobacteriaceae</taxon>
        <taxon>Imtechella</taxon>
    </lineage>
</organism>
<reference evidence="12 13" key="1">
    <citation type="journal article" date="2012" name="J. Bacteriol.">
        <title>Genome Sequence of the Halotolerant Bacterium Imtechella halotolerans K1T.</title>
        <authorList>
            <person name="Kumar S."/>
            <person name="Vikram S."/>
            <person name="Subramanian S."/>
            <person name="Raghava G.P."/>
            <person name="Pinnaka A.K."/>
        </authorList>
    </citation>
    <scope>NUCLEOTIDE SEQUENCE [LARGE SCALE GENOMIC DNA]</scope>
    <source>
        <strain evidence="12 13">K1</strain>
    </source>
</reference>
<evidence type="ECO:0000256" key="4">
    <source>
        <dbReference type="ARBA" id="ARBA00022679"/>
    </source>
</evidence>
<dbReference type="InterPro" id="IPR050482">
    <property type="entry name" value="Sensor_HK_TwoCompSys"/>
</dbReference>
<evidence type="ECO:0000256" key="7">
    <source>
        <dbReference type="ARBA" id="ARBA00022840"/>
    </source>
</evidence>
<dbReference type="GO" id="GO:0000155">
    <property type="term" value="F:phosphorelay sensor kinase activity"/>
    <property type="evidence" value="ECO:0007669"/>
    <property type="project" value="InterPro"/>
</dbReference>
<comment type="caution">
    <text evidence="12">The sequence shown here is derived from an EMBL/GenBank/DDBJ whole genome shotgun (WGS) entry which is preliminary data.</text>
</comment>
<keyword evidence="5" id="KW-0547">Nucleotide-binding</keyword>
<dbReference type="PATRIC" id="fig|946077.3.peg.2270"/>
<evidence type="ECO:0000256" key="2">
    <source>
        <dbReference type="ARBA" id="ARBA00012438"/>
    </source>
</evidence>
<sequence length="619" mass="70137">MTKFRIYVIIWFVFGVCNGQNLIEEKIDQYIDSTRYIGLKDTLRTLGYFSKAKELAHTHKLQKAYYRVIRQEVIYYSMQERGDRVFELSDSLIMQDVDLSFKGAGYLEKGITLSKQGDSQQSIEQLKKALAVFEELGDKKSVSHTLKVLGNVSFFSNSMMEARHYFKMALDFPEKNNDEAALAGIYANLSRTYGTYEEIDSAIYYNDKVLKIAYKNKQVNEIAYLAYQNDADYKGQLNRYDEALTSIDSAYAIAQVINHPGMLAAAHQVKSTIYGHMNQPLRAIDEAEKAYEIFKKNGFQMQAIQTIGLLHGYYASSNQMDKAYTYLKQLKVFTDSLNSLEIDQSLKGLRVKYNTAENELKIAQQEAEIIKRENQKNVLVLLVIMLTIVSLLIIIVYKQQQKNQKQKIQALEQEQENVALKSLMTGEEKERARISKELHDGIGSMLAASKMLASASYANVASENGQKLIDLIDNASKETRRISHNLLPESLLNKGLDIALQDFVSAINDSKQLKATYQAIQLSDDLPQGLQLTVYRIIQELINNIIKHSGATEAIVQINQHNKTLVITVEDNGKGFNYIKDKKGIGLLNIESRLSLVRGKMEVDSSESLGTSVYIELEL</sequence>
<dbReference type="STRING" id="946077.W5A_11264"/>
<keyword evidence="9" id="KW-0175">Coiled coil</keyword>
<evidence type="ECO:0000259" key="11">
    <source>
        <dbReference type="PROSITE" id="PS50109"/>
    </source>
</evidence>
<keyword evidence="7" id="KW-0067">ATP-binding</keyword>
<dbReference type="Pfam" id="PF02518">
    <property type="entry name" value="HATPase_c"/>
    <property type="match status" value="1"/>
</dbReference>
<evidence type="ECO:0000256" key="5">
    <source>
        <dbReference type="ARBA" id="ARBA00022741"/>
    </source>
</evidence>
<name>I0W8I8_9FLAO</name>
<dbReference type="SUPFAM" id="SSF48452">
    <property type="entry name" value="TPR-like"/>
    <property type="match status" value="2"/>
</dbReference>
<dbReference type="InterPro" id="IPR011712">
    <property type="entry name" value="Sig_transdc_His_kin_sub3_dim/P"/>
</dbReference>
<feature type="coiled-coil region" evidence="9">
    <location>
        <begin position="346"/>
        <end position="421"/>
    </location>
</feature>
<dbReference type="eggNOG" id="COG4585">
    <property type="taxonomic scope" value="Bacteria"/>
</dbReference>
<dbReference type="Proteomes" id="UP000005938">
    <property type="component" value="Unassembled WGS sequence"/>
</dbReference>
<evidence type="ECO:0000256" key="9">
    <source>
        <dbReference type="SAM" id="Coils"/>
    </source>
</evidence>
<dbReference type="InterPro" id="IPR005467">
    <property type="entry name" value="His_kinase_dom"/>
</dbReference>
<evidence type="ECO:0000256" key="10">
    <source>
        <dbReference type="SAM" id="Phobius"/>
    </source>
</evidence>
<evidence type="ECO:0000313" key="13">
    <source>
        <dbReference type="Proteomes" id="UP000005938"/>
    </source>
</evidence>
<dbReference type="GO" id="GO:0016020">
    <property type="term" value="C:membrane"/>
    <property type="evidence" value="ECO:0007669"/>
    <property type="project" value="InterPro"/>
</dbReference>
<dbReference type="SUPFAM" id="SSF55874">
    <property type="entry name" value="ATPase domain of HSP90 chaperone/DNA topoisomerase II/histidine kinase"/>
    <property type="match status" value="1"/>
</dbReference>
<evidence type="ECO:0000256" key="1">
    <source>
        <dbReference type="ARBA" id="ARBA00000085"/>
    </source>
</evidence>
<dbReference type="Pfam" id="PF07730">
    <property type="entry name" value="HisKA_3"/>
    <property type="match status" value="1"/>
</dbReference>
<keyword evidence="8" id="KW-0902">Two-component regulatory system</keyword>
<feature type="transmembrane region" description="Helical" evidence="10">
    <location>
        <begin position="378"/>
        <end position="397"/>
    </location>
</feature>
<dbReference type="InterPro" id="IPR003594">
    <property type="entry name" value="HATPase_dom"/>
</dbReference>
<keyword evidence="4" id="KW-0808">Transferase</keyword>
<dbReference type="EMBL" id="AJJU01000034">
    <property type="protein sequence ID" value="EID72704.1"/>
    <property type="molecule type" value="Genomic_DNA"/>
</dbReference>
<dbReference type="PROSITE" id="PS50109">
    <property type="entry name" value="HIS_KIN"/>
    <property type="match status" value="1"/>
</dbReference>
<dbReference type="PANTHER" id="PTHR24421:SF10">
    <property type="entry name" value="NITRATE_NITRITE SENSOR PROTEIN NARQ"/>
    <property type="match status" value="1"/>
</dbReference>
<dbReference type="CDD" id="cd16917">
    <property type="entry name" value="HATPase_UhpB-NarQ-NarX-like"/>
    <property type="match status" value="1"/>
</dbReference>
<dbReference type="Gene3D" id="1.25.40.10">
    <property type="entry name" value="Tetratricopeptide repeat domain"/>
    <property type="match status" value="2"/>
</dbReference>
<keyword evidence="13" id="KW-1185">Reference proteome</keyword>
<dbReference type="AlphaFoldDB" id="I0W8I8"/>
<dbReference type="PANTHER" id="PTHR24421">
    <property type="entry name" value="NITRATE/NITRITE SENSOR PROTEIN NARX-RELATED"/>
    <property type="match status" value="1"/>
</dbReference>
<gene>
    <name evidence="12" type="ORF">W5A_11264</name>
</gene>
<evidence type="ECO:0000256" key="6">
    <source>
        <dbReference type="ARBA" id="ARBA00022777"/>
    </source>
</evidence>
<keyword evidence="10" id="KW-0812">Transmembrane</keyword>
<dbReference type="EC" id="2.7.13.3" evidence="2"/>
<dbReference type="RefSeq" id="WP_008240691.1">
    <property type="nucleotide sequence ID" value="NZ_AJJU01000034.1"/>
</dbReference>
<accession>I0W8I8</accession>
<dbReference type="InterPro" id="IPR019734">
    <property type="entry name" value="TPR_rpt"/>
</dbReference>
<dbReference type="OrthoDB" id="9778366at2"/>
<evidence type="ECO:0000256" key="8">
    <source>
        <dbReference type="ARBA" id="ARBA00023012"/>
    </source>
</evidence>
<evidence type="ECO:0000256" key="3">
    <source>
        <dbReference type="ARBA" id="ARBA00022553"/>
    </source>
</evidence>
<keyword evidence="6" id="KW-0418">Kinase</keyword>
<dbReference type="InterPro" id="IPR036890">
    <property type="entry name" value="HATPase_C_sf"/>
</dbReference>
<dbReference type="Gene3D" id="1.20.5.1930">
    <property type="match status" value="1"/>
</dbReference>
<comment type="catalytic activity">
    <reaction evidence="1">
        <text>ATP + protein L-histidine = ADP + protein N-phospho-L-histidine.</text>
        <dbReference type="EC" id="2.7.13.3"/>
    </reaction>
</comment>
<keyword evidence="10" id="KW-1133">Transmembrane helix</keyword>
<evidence type="ECO:0000313" key="12">
    <source>
        <dbReference type="EMBL" id="EID72704.1"/>
    </source>
</evidence>
<dbReference type="SMART" id="SM00028">
    <property type="entry name" value="TPR"/>
    <property type="match status" value="5"/>
</dbReference>
<keyword evidence="3" id="KW-0597">Phosphoprotein</keyword>
<dbReference type="InterPro" id="IPR011990">
    <property type="entry name" value="TPR-like_helical_dom_sf"/>
</dbReference>
<dbReference type="Gene3D" id="3.30.565.10">
    <property type="entry name" value="Histidine kinase-like ATPase, C-terminal domain"/>
    <property type="match status" value="1"/>
</dbReference>
<proteinExistence type="predicted"/>
<feature type="domain" description="Histidine kinase" evidence="11">
    <location>
        <begin position="433"/>
        <end position="619"/>
    </location>
</feature>
<dbReference type="GO" id="GO:0005524">
    <property type="term" value="F:ATP binding"/>
    <property type="evidence" value="ECO:0007669"/>
    <property type="project" value="UniProtKB-KW"/>
</dbReference>
<protein>
    <recommendedName>
        <fullName evidence="2">histidine kinase</fullName>
        <ecNumber evidence="2">2.7.13.3</ecNumber>
    </recommendedName>
</protein>